<evidence type="ECO:0000256" key="4">
    <source>
        <dbReference type="PROSITE-ProRule" id="PRU01240"/>
    </source>
</evidence>
<dbReference type="PANTHER" id="PTHR42884:SF14">
    <property type="entry name" value="NEUROENDOCRINE CONVERTASE 1"/>
    <property type="match status" value="1"/>
</dbReference>
<dbReference type="PROSITE" id="PS00137">
    <property type="entry name" value="SUBTILASE_HIS"/>
    <property type="match status" value="1"/>
</dbReference>
<evidence type="ECO:0000256" key="5">
    <source>
        <dbReference type="SAM" id="SignalP"/>
    </source>
</evidence>
<dbReference type="GO" id="GO:0016485">
    <property type="term" value="P:protein processing"/>
    <property type="evidence" value="ECO:0007669"/>
    <property type="project" value="TreeGrafter"/>
</dbReference>
<accession>A0A3P2AAL5</accession>
<evidence type="ECO:0000256" key="2">
    <source>
        <dbReference type="ARBA" id="ARBA00022801"/>
    </source>
</evidence>
<dbReference type="RefSeq" id="WP_052073461.1">
    <property type="nucleotide sequence ID" value="NZ_RQYF01000010.1"/>
</dbReference>
<keyword evidence="5" id="KW-0732">Signal</keyword>
<evidence type="ECO:0000256" key="1">
    <source>
        <dbReference type="ARBA" id="ARBA00022670"/>
    </source>
</evidence>
<proteinExistence type="inferred from homology"/>
<feature type="chain" id="PRO_5017992610" evidence="5">
    <location>
        <begin position="22"/>
        <end position="620"/>
    </location>
</feature>
<evidence type="ECO:0000313" key="8">
    <source>
        <dbReference type="Proteomes" id="UP000279562"/>
    </source>
</evidence>
<dbReference type="InterPro" id="IPR000209">
    <property type="entry name" value="Peptidase_S8/S53_dom"/>
</dbReference>
<dbReference type="GO" id="GO:0004252">
    <property type="term" value="F:serine-type endopeptidase activity"/>
    <property type="evidence" value="ECO:0007669"/>
    <property type="project" value="UniProtKB-UniRule"/>
</dbReference>
<dbReference type="Proteomes" id="UP000279562">
    <property type="component" value="Unassembled WGS sequence"/>
</dbReference>
<comment type="caution">
    <text evidence="7">The sequence shown here is derived from an EMBL/GenBank/DDBJ whole genome shotgun (WGS) entry which is preliminary data.</text>
</comment>
<keyword evidence="1 4" id="KW-0645">Protease</keyword>
<evidence type="ECO:0000259" key="6">
    <source>
        <dbReference type="Pfam" id="PF00082"/>
    </source>
</evidence>
<feature type="domain" description="Peptidase S8/S53" evidence="6">
    <location>
        <begin position="271"/>
        <end position="546"/>
    </location>
</feature>
<keyword evidence="8" id="KW-1185">Reference proteome</keyword>
<dbReference type="EMBL" id="RQYF01000010">
    <property type="protein sequence ID" value="RRD92467.1"/>
    <property type="molecule type" value="Genomic_DNA"/>
</dbReference>
<sequence>MKKRYPLLLSVILTIALSSCQDSMMKDIGESNKKDNLEENSSSLRSTMTNAKFYWYKGKKVLLYPDAQKEYILYKASDEDKLFQNIKSSTSGLKIGEISKQTRLIHTPLNSSIANDALKWAIIPKEASMSTKNEILYRGDFFTDENGKSVGLSHLFYVKLKAEKDFEKLKKYADKYGLWIVSQNEYMPQWYTLACIKTELSSIELANLFHETGEFEIAQPDIVVDDELICADPNDPLFPLQWGLKNTGQGGGIRGFDIAFNEAYEITQGSSSVVVAVIDHGIDLSHTDLNIHPISYDTETATSPSVIRGPHGTACAGIIGAKTNNGTGVAGIAPLSPLMSISNNLRFSPNISEKLADGFNFAWRNGASVISNSWGGLAPSSILDDAIEAALRYGRRGKGCVVAFSSGNGDSPSVLYPASSNPDILAVGAMSPCGERKSRSSCDGDGRWGSNYGSTLDIVAPGVKIPTTDWVGRPGYSSGDYYNLFGGTSSACPHVAAVAALILSVKPELTQQEVCRAILRSARKLPIYTFREQKEYGLWNNEVGYGLVNANAALQSVMSADIVYFNDQVVSFNREIYGNIILSRNVLVRNSAKLLFAAQQKIVLTPPFEIERGSQFEMRF</sequence>
<feature type="signal peptide" evidence="5">
    <location>
        <begin position="1"/>
        <end position="21"/>
    </location>
</feature>
<dbReference type="InterPro" id="IPR015500">
    <property type="entry name" value="Peptidase_S8_subtilisin-rel"/>
</dbReference>
<evidence type="ECO:0000256" key="3">
    <source>
        <dbReference type="ARBA" id="ARBA00022825"/>
    </source>
</evidence>
<protein>
    <submittedName>
        <fullName evidence="7">Peptidase S8</fullName>
    </submittedName>
</protein>
<keyword evidence="3 4" id="KW-0720">Serine protease</keyword>
<keyword evidence="2 4" id="KW-0378">Hydrolase</keyword>
<dbReference type="PANTHER" id="PTHR42884">
    <property type="entry name" value="PROPROTEIN CONVERTASE SUBTILISIN/KEXIN-RELATED"/>
    <property type="match status" value="1"/>
</dbReference>
<dbReference type="GeneID" id="57240151"/>
<dbReference type="InterPro" id="IPR036852">
    <property type="entry name" value="Peptidase_S8/S53_dom_sf"/>
</dbReference>
<comment type="similarity">
    <text evidence="4">Belongs to the peptidase S8 family.</text>
</comment>
<dbReference type="PROSITE" id="PS51257">
    <property type="entry name" value="PROKAR_LIPOPROTEIN"/>
    <property type="match status" value="1"/>
</dbReference>
<dbReference type="CDD" id="cd07498">
    <property type="entry name" value="Peptidases_S8_15"/>
    <property type="match status" value="1"/>
</dbReference>
<dbReference type="PROSITE" id="PS51892">
    <property type="entry name" value="SUBTILASE"/>
    <property type="match status" value="1"/>
</dbReference>
<feature type="active site" description="Charge relay system" evidence="4">
    <location>
        <position position="279"/>
    </location>
</feature>
<dbReference type="GO" id="GO:0016020">
    <property type="term" value="C:membrane"/>
    <property type="evidence" value="ECO:0007669"/>
    <property type="project" value="TreeGrafter"/>
</dbReference>
<dbReference type="PROSITE" id="PS00138">
    <property type="entry name" value="SUBTILASE_SER"/>
    <property type="match status" value="1"/>
</dbReference>
<name>A0A3P2AAL5_9BACE</name>
<dbReference type="Gene3D" id="3.40.50.200">
    <property type="entry name" value="Peptidase S8/S53 domain"/>
    <property type="match status" value="1"/>
</dbReference>
<feature type="active site" description="Charge relay system" evidence="4">
    <location>
        <position position="311"/>
    </location>
</feature>
<reference evidence="7 8" key="1">
    <citation type="submission" date="2018-11" db="EMBL/GenBank/DDBJ databases">
        <title>Genomes From Bacteria Associated with the Canine Oral Cavity: a Test Case for Automated Genome-Based Taxonomic Assignment.</title>
        <authorList>
            <person name="Coil D.A."/>
            <person name="Jospin G."/>
            <person name="Darling A.E."/>
            <person name="Wallis C."/>
            <person name="Davis I.J."/>
            <person name="Harris S."/>
            <person name="Eisen J.A."/>
            <person name="Holcombe L.J."/>
            <person name="O'Flynn C."/>
        </authorList>
    </citation>
    <scope>NUCLEOTIDE SEQUENCE [LARGE SCALE GENOMIC DNA]</scope>
    <source>
        <strain evidence="7 8">OH1047_COT-310</strain>
    </source>
</reference>
<dbReference type="PRINTS" id="PR00723">
    <property type="entry name" value="SUBTILISIN"/>
</dbReference>
<dbReference type="InterPro" id="IPR034054">
    <property type="entry name" value="Pep_S8_PrcA"/>
</dbReference>
<dbReference type="SUPFAM" id="SSF52743">
    <property type="entry name" value="Subtilisin-like"/>
    <property type="match status" value="1"/>
</dbReference>
<dbReference type="InterPro" id="IPR022398">
    <property type="entry name" value="Peptidase_S8_His-AS"/>
</dbReference>
<dbReference type="AlphaFoldDB" id="A0A3P2AAL5"/>
<dbReference type="InterPro" id="IPR023828">
    <property type="entry name" value="Peptidase_S8_Ser-AS"/>
</dbReference>
<organism evidence="7 8">
    <name type="scientific">Prevotella heparinolytica</name>
    <dbReference type="NCBI Taxonomy" id="28113"/>
    <lineage>
        <taxon>Bacteria</taxon>
        <taxon>Pseudomonadati</taxon>
        <taxon>Bacteroidota</taxon>
        <taxon>Bacteroidia</taxon>
        <taxon>Bacteroidales</taxon>
        <taxon>Bacteroidaceae</taxon>
        <taxon>Bacteroides</taxon>
    </lineage>
</organism>
<feature type="active site" description="Charge relay system" evidence="4">
    <location>
        <position position="489"/>
    </location>
</feature>
<evidence type="ECO:0000313" key="7">
    <source>
        <dbReference type="EMBL" id="RRD92467.1"/>
    </source>
</evidence>
<gene>
    <name evidence="7" type="ORF">EII33_03945</name>
</gene>
<dbReference type="Pfam" id="PF00082">
    <property type="entry name" value="Peptidase_S8"/>
    <property type="match status" value="1"/>
</dbReference>